<dbReference type="EMBL" id="CP028519">
    <property type="protein sequence ID" value="AVY95955.1"/>
    <property type="molecule type" value="Genomic_DNA"/>
</dbReference>
<evidence type="ECO:0000256" key="4">
    <source>
        <dbReference type="ARBA" id="ARBA00023172"/>
    </source>
</evidence>
<keyword evidence="8" id="KW-1185">Reference proteome</keyword>
<dbReference type="OrthoDB" id="9765111at2"/>
<dbReference type="InterPro" id="IPR003798">
    <property type="entry name" value="DNA_recombination_RmuC"/>
</dbReference>
<dbReference type="KEGG" id="maer:DAI18_04325"/>
<feature type="coiled-coil region" evidence="5">
    <location>
        <begin position="110"/>
        <end position="162"/>
    </location>
</feature>
<dbReference type="Pfam" id="PF02646">
    <property type="entry name" value="RmuC"/>
    <property type="match status" value="1"/>
</dbReference>
<reference evidence="7 8" key="1">
    <citation type="submission" date="2018-04" db="EMBL/GenBank/DDBJ databases">
        <title>Denitrifier Microvirgula.</title>
        <authorList>
            <person name="Anderson E."/>
            <person name="Jang J."/>
            <person name="Ishii S."/>
        </authorList>
    </citation>
    <scope>NUCLEOTIDE SEQUENCE [LARGE SCALE GENOMIC DNA]</scope>
    <source>
        <strain evidence="7 8">BE2.4</strain>
    </source>
</reference>
<sequence>MSAVSVLLIALLAALLGAVPVFLTLRSRTAQALAEQEADFVAELAAARERVTSREAECARLREALLNRDEDLAASQAVIDTLRIEHAQLVERASRLPQLEAQRVAAEQARATREQDVARLMAELSELRTRLEGERNAHDDKLQTLNDARSQMGEQFKNLANELLEEKSRRFTEQNQQNIGALLGPLKDKLGEFQKQVSDSYARESKERFSLQQEVMRLADLNRQISEDAVNLTRALKGGNKTQGNWGEVVLESVLESSGLRRGEEYTIQESFNREDGSRHQPDVILQLPEGKQIVIDSKVSLNAYLRYTEADDDAGRALALRQHLDSLHAHIKGLSGKNYHDLYQLKSLDFVLLFVPVEPAFMLAVTSDRNLFSDAYQRNVLLVSPSTLLATLRTIANLWRQEQQTRNAQDIARQAGQLYDKFAGFVGDLDEVGRRLALTQKSYDAARNKLVAGRGNLVRQAERLRELGVKPNKTLPAGLLEAADDASADLPAPTPDALDD</sequence>
<proteinExistence type="inferred from homology"/>
<accession>A0A2S0PF36</accession>
<evidence type="ECO:0000256" key="6">
    <source>
        <dbReference type="SAM" id="MobiDB-lite"/>
    </source>
</evidence>
<protein>
    <submittedName>
        <fullName evidence="7">DNA recombination protein RmuC</fullName>
    </submittedName>
</protein>
<feature type="region of interest" description="Disordered" evidence="6">
    <location>
        <begin position="482"/>
        <end position="501"/>
    </location>
</feature>
<evidence type="ECO:0000313" key="8">
    <source>
        <dbReference type="Proteomes" id="UP000244173"/>
    </source>
</evidence>
<evidence type="ECO:0000256" key="5">
    <source>
        <dbReference type="SAM" id="Coils"/>
    </source>
</evidence>
<name>A0A2S0PF36_9NEIS</name>
<dbReference type="PANTHER" id="PTHR30563">
    <property type="entry name" value="DNA RECOMBINATION PROTEIN RMUC"/>
    <property type="match status" value="1"/>
</dbReference>
<dbReference type="RefSeq" id="WP_028498078.1">
    <property type="nucleotide sequence ID" value="NZ_CP028519.1"/>
</dbReference>
<dbReference type="AlphaFoldDB" id="A0A2S0PF36"/>
<evidence type="ECO:0000313" key="7">
    <source>
        <dbReference type="EMBL" id="AVY95955.1"/>
    </source>
</evidence>
<comment type="similarity">
    <text evidence="2">Belongs to the RmuC family.</text>
</comment>
<dbReference type="PANTHER" id="PTHR30563:SF0">
    <property type="entry name" value="DNA RECOMBINATION PROTEIN RMUC"/>
    <property type="match status" value="1"/>
</dbReference>
<keyword evidence="3 5" id="KW-0175">Coiled coil</keyword>
<organism evidence="7 8">
    <name type="scientific">Microvirgula aerodenitrificans</name>
    <dbReference type="NCBI Taxonomy" id="57480"/>
    <lineage>
        <taxon>Bacteria</taxon>
        <taxon>Pseudomonadati</taxon>
        <taxon>Pseudomonadota</taxon>
        <taxon>Betaproteobacteria</taxon>
        <taxon>Neisseriales</taxon>
        <taxon>Aquaspirillaceae</taxon>
        <taxon>Microvirgula</taxon>
    </lineage>
</organism>
<keyword evidence="4" id="KW-0233">DNA recombination</keyword>
<evidence type="ECO:0000256" key="1">
    <source>
        <dbReference type="ARBA" id="ARBA00003416"/>
    </source>
</evidence>
<dbReference type="Proteomes" id="UP000244173">
    <property type="component" value="Chromosome"/>
</dbReference>
<evidence type="ECO:0000256" key="3">
    <source>
        <dbReference type="ARBA" id="ARBA00023054"/>
    </source>
</evidence>
<comment type="function">
    <text evidence="1">Involved in DNA recombination.</text>
</comment>
<gene>
    <name evidence="7" type="ORF">DAI18_04325</name>
</gene>
<dbReference type="GO" id="GO:0006310">
    <property type="term" value="P:DNA recombination"/>
    <property type="evidence" value="ECO:0007669"/>
    <property type="project" value="UniProtKB-KW"/>
</dbReference>
<evidence type="ECO:0000256" key="2">
    <source>
        <dbReference type="ARBA" id="ARBA00009840"/>
    </source>
</evidence>